<dbReference type="InterPro" id="IPR023393">
    <property type="entry name" value="START-like_dom_sf"/>
</dbReference>
<keyword evidence="1" id="KW-0521">NADP</keyword>
<dbReference type="InterPro" id="IPR011032">
    <property type="entry name" value="GroES-like_sf"/>
</dbReference>
<dbReference type="SMART" id="SM00829">
    <property type="entry name" value="PKS_ER"/>
    <property type="match status" value="1"/>
</dbReference>
<evidence type="ECO:0000256" key="2">
    <source>
        <dbReference type="ARBA" id="ARBA00023002"/>
    </source>
</evidence>
<accession>A0A2G1QMR8</accession>
<dbReference type="PANTHER" id="PTHR48106">
    <property type="entry name" value="QUINONE OXIDOREDUCTASE PIG3-RELATED"/>
    <property type="match status" value="1"/>
</dbReference>
<dbReference type="SUPFAM" id="SSF50129">
    <property type="entry name" value="GroES-like"/>
    <property type="match status" value="1"/>
</dbReference>
<protein>
    <recommendedName>
        <fullName evidence="4">Enoyl reductase (ER) domain-containing protein</fullName>
    </recommendedName>
</protein>
<name>A0A2G1QMR8_9HYPH</name>
<dbReference type="InterPro" id="IPR020843">
    <property type="entry name" value="ER"/>
</dbReference>
<dbReference type="InterPro" id="IPR047618">
    <property type="entry name" value="QOR-like"/>
</dbReference>
<dbReference type="CDD" id="cd07821">
    <property type="entry name" value="PYR_PYL_RCAR_like"/>
    <property type="match status" value="1"/>
</dbReference>
<evidence type="ECO:0000313" key="6">
    <source>
        <dbReference type="Proteomes" id="UP000221168"/>
    </source>
</evidence>
<sequence length="506" mass="54168">MVRVCQTAVIDAPVDEVWRILRDFNSHHAWHPAIATSRIEDGHPADQVGAVRAFTLADGGFLREQLISLDDRARTFSYCLLEAPLPLFGYVATVTLRPVTDTGQTFWKWESRFRTPPARETELRDLVANGIYLAGMRALETWLRQGRPTPTRPNGGMAVERSHERTAPWTPPRETPVTPRAASERAIVMERHGGPDVLQVRPLDPVQPGPGEVQIRQSFIGVNFIDIYCRTGYFDLVRPPGVPGMEASGTVTAVGEGVDHLSPGDRVAYACGPTGAYASIRTMAADLVVRLPASLPDAIAAAGLLKGVTAGFLLHDVHVARAGEIAVVHAAAGGVGSLLVQWASALGLRVIATVSTHEKAARARAMGADEVIVGRGGGFVDAVMEITQDHGADVIFDAIGRDSFDASIAALALRGHLVSFGQASGDIGPREIGPLASKSVTLSRPNYGHYTGTRAEMARQAERLFRALDAGHLVVDPPTVFALDQAADAHRELEAGRTTGSLVLRV</sequence>
<dbReference type="Gene3D" id="3.40.50.720">
    <property type="entry name" value="NAD(P)-binding Rossmann-like Domain"/>
    <property type="match status" value="1"/>
</dbReference>
<organism evidence="5 6">
    <name type="scientific">Zhengella mangrovi</name>
    <dbReference type="NCBI Taxonomy" id="1982044"/>
    <lineage>
        <taxon>Bacteria</taxon>
        <taxon>Pseudomonadati</taxon>
        <taxon>Pseudomonadota</taxon>
        <taxon>Alphaproteobacteria</taxon>
        <taxon>Hyphomicrobiales</taxon>
        <taxon>Notoacmeibacteraceae</taxon>
        <taxon>Zhengella</taxon>
    </lineage>
</organism>
<dbReference type="InterPro" id="IPR013149">
    <property type="entry name" value="ADH-like_C"/>
</dbReference>
<keyword evidence="2" id="KW-0560">Oxidoreductase</keyword>
<evidence type="ECO:0000259" key="4">
    <source>
        <dbReference type="SMART" id="SM00829"/>
    </source>
</evidence>
<dbReference type="GO" id="GO:0070402">
    <property type="term" value="F:NADPH binding"/>
    <property type="evidence" value="ECO:0007669"/>
    <property type="project" value="TreeGrafter"/>
</dbReference>
<dbReference type="CDD" id="cd05286">
    <property type="entry name" value="QOR2"/>
    <property type="match status" value="1"/>
</dbReference>
<dbReference type="PANTHER" id="PTHR48106:SF13">
    <property type="entry name" value="QUINONE OXIDOREDUCTASE-RELATED"/>
    <property type="match status" value="1"/>
</dbReference>
<dbReference type="Pfam" id="PF10604">
    <property type="entry name" value="Polyketide_cyc2"/>
    <property type="match status" value="1"/>
</dbReference>
<dbReference type="Pfam" id="PF08240">
    <property type="entry name" value="ADH_N"/>
    <property type="match status" value="1"/>
</dbReference>
<dbReference type="Gene3D" id="3.90.180.10">
    <property type="entry name" value="Medium-chain alcohol dehydrogenases, catalytic domain"/>
    <property type="match status" value="1"/>
</dbReference>
<dbReference type="SUPFAM" id="SSF55961">
    <property type="entry name" value="Bet v1-like"/>
    <property type="match status" value="1"/>
</dbReference>
<dbReference type="InterPro" id="IPR019587">
    <property type="entry name" value="Polyketide_cyclase/dehydratase"/>
</dbReference>
<evidence type="ECO:0000256" key="3">
    <source>
        <dbReference type="SAM" id="MobiDB-lite"/>
    </source>
</evidence>
<dbReference type="AlphaFoldDB" id="A0A2G1QMR8"/>
<feature type="domain" description="Enoyl reductase (ER)" evidence="4">
    <location>
        <begin position="193"/>
        <end position="504"/>
    </location>
</feature>
<comment type="caution">
    <text evidence="5">The sequence shown here is derived from an EMBL/GenBank/DDBJ whole genome shotgun (WGS) entry which is preliminary data.</text>
</comment>
<feature type="region of interest" description="Disordered" evidence="3">
    <location>
        <begin position="145"/>
        <end position="180"/>
    </location>
</feature>
<dbReference type="Proteomes" id="UP000221168">
    <property type="component" value="Unassembled WGS sequence"/>
</dbReference>
<dbReference type="SUPFAM" id="SSF51735">
    <property type="entry name" value="NAD(P)-binding Rossmann-fold domains"/>
    <property type="match status" value="1"/>
</dbReference>
<evidence type="ECO:0000313" key="5">
    <source>
        <dbReference type="EMBL" id="PHP66837.1"/>
    </source>
</evidence>
<reference evidence="5 6" key="1">
    <citation type="submission" date="2017-10" db="EMBL/GenBank/DDBJ databases">
        <title>Sedimentibacterium mangrovi gen. nov., sp. nov., a novel member of family Phyllobacteriacea isolated from mangrove sediment.</title>
        <authorList>
            <person name="Liao H."/>
            <person name="Tian Y."/>
        </authorList>
    </citation>
    <scope>NUCLEOTIDE SEQUENCE [LARGE SCALE GENOMIC DNA]</scope>
    <source>
        <strain evidence="5 6">X9-2-2</strain>
    </source>
</reference>
<dbReference type="InterPro" id="IPR036291">
    <property type="entry name" value="NAD(P)-bd_dom_sf"/>
</dbReference>
<gene>
    <name evidence="5" type="ORF">CSC94_12095</name>
</gene>
<dbReference type="Gene3D" id="3.30.530.20">
    <property type="match status" value="1"/>
</dbReference>
<dbReference type="RefSeq" id="WP_099306604.1">
    <property type="nucleotide sequence ID" value="NZ_PDVP01000006.1"/>
</dbReference>
<dbReference type="InterPro" id="IPR013154">
    <property type="entry name" value="ADH-like_N"/>
</dbReference>
<dbReference type="Pfam" id="PF00107">
    <property type="entry name" value="ADH_zinc_N"/>
    <property type="match status" value="1"/>
</dbReference>
<dbReference type="GO" id="GO:0003960">
    <property type="term" value="F:quinone reductase (NADPH) activity"/>
    <property type="evidence" value="ECO:0007669"/>
    <property type="project" value="InterPro"/>
</dbReference>
<evidence type="ECO:0000256" key="1">
    <source>
        <dbReference type="ARBA" id="ARBA00022857"/>
    </source>
</evidence>
<dbReference type="EMBL" id="PDVP01000006">
    <property type="protein sequence ID" value="PHP66837.1"/>
    <property type="molecule type" value="Genomic_DNA"/>
</dbReference>
<dbReference type="OrthoDB" id="9805883at2"/>
<dbReference type="GO" id="GO:0035925">
    <property type="term" value="F:mRNA 3'-UTR AU-rich region binding"/>
    <property type="evidence" value="ECO:0007669"/>
    <property type="project" value="TreeGrafter"/>
</dbReference>
<proteinExistence type="predicted"/>
<dbReference type="GO" id="GO:0005829">
    <property type="term" value="C:cytosol"/>
    <property type="evidence" value="ECO:0007669"/>
    <property type="project" value="TreeGrafter"/>
</dbReference>
<keyword evidence="6" id="KW-1185">Reference proteome</keyword>